<accession>A0A660DU76</accession>
<dbReference type="InterPro" id="IPR010317">
    <property type="entry name" value="WxLIP_PGBD"/>
</dbReference>
<dbReference type="Proteomes" id="UP000289996">
    <property type="component" value="Unassembled WGS sequence"/>
</dbReference>
<organism evidence="4 5">
    <name type="scientific">Lactiplantibacillus mudanjiangensis</name>
    <dbReference type="NCBI Taxonomy" id="1296538"/>
    <lineage>
        <taxon>Bacteria</taxon>
        <taxon>Bacillati</taxon>
        <taxon>Bacillota</taxon>
        <taxon>Bacilli</taxon>
        <taxon>Lactobacillales</taxon>
        <taxon>Lactobacillaceae</taxon>
        <taxon>Lactiplantibacillus</taxon>
    </lineage>
</organism>
<keyword evidence="1" id="KW-0472">Membrane</keyword>
<feature type="domain" description="WxL Interacting Protein host binding" evidence="3">
    <location>
        <begin position="158"/>
        <end position="297"/>
    </location>
</feature>
<sequence>MKKKIWQLMLLMSVVWGCLGIVAKADSLNYKVTTDLPKNQITQGTTYFDLKVKPGQKQTLTIHIKNSDSKQHQYRISTNRAVTNGNGVIDYSQPKAKADSSLTFNLNDAVSKASTVTVAAKSTKKVQIKLIVPEKSFKGIALGGINITQVLDKAKKTSGVSIRNQYAYVIGLQLRETKKITTKPVMKLIDIKAKQINYQNYVTAKLQNTQPVIMHGLKVTSYVTAVNSDKKVLSTTKENMAMAPNSSFNFAIGDGNKQLKAGNYTLHLTATASDGKYKWNFTRNFTISEQKAKQLNNTAINQPKSTNYFWWFVGFGIVIVLLLGVVIWLLVKNRRKNQD</sequence>
<evidence type="ECO:0000259" key="2">
    <source>
        <dbReference type="Pfam" id="PF06030"/>
    </source>
</evidence>
<evidence type="ECO:0000259" key="3">
    <source>
        <dbReference type="Pfam" id="PF11797"/>
    </source>
</evidence>
<keyword evidence="1" id="KW-0812">Transmembrane</keyword>
<keyword evidence="1" id="KW-1133">Transmembrane helix</keyword>
<dbReference type="RefSeq" id="WP_130844645.1">
    <property type="nucleotide sequence ID" value="NZ_BJDY01000003.1"/>
</dbReference>
<dbReference type="OrthoDB" id="2365961at2"/>
<dbReference type="Pfam" id="PF06030">
    <property type="entry name" value="WxLIP_PGBD"/>
    <property type="match status" value="1"/>
</dbReference>
<keyword evidence="5" id="KW-1185">Reference proteome</keyword>
<dbReference type="Pfam" id="PF11797">
    <property type="entry name" value="WxLIP_HBD"/>
    <property type="match status" value="1"/>
</dbReference>
<evidence type="ECO:0000313" key="4">
    <source>
        <dbReference type="EMBL" id="VDG27009.1"/>
    </source>
</evidence>
<reference evidence="4 5" key="1">
    <citation type="submission" date="2018-11" db="EMBL/GenBank/DDBJ databases">
        <authorList>
            <person name="Wuyts S."/>
        </authorList>
    </citation>
    <scope>NUCLEOTIDE SEQUENCE [LARGE SCALE GENOMIC DNA]</scope>
    <source>
        <strain evidence="4">Lactobacillus mudanjiangensis AMBF249</strain>
    </source>
</reference>
<evidence type="ECO:0000313" key="5">
    <source>
        <dbReference type="Proteomes" id="UP000289996"/>
    </source>
</evidence>
<protein>
    <submittedName>
        <fullName evidence="4">Cell surface protein [Lactobacillus sp.]</fullName>
    </submittedName>
</protein>
<gene>
    <name evidence="4" type="ORF">MUDAN_MDHGFNIF_00379</name>
</gene>
<dbReference type="InterPro" id="IPR021759">
    <property type="entry name" value="WxLIP_HBD"/>
</dbReference>
<proteinExistence type="predicted"/>
<dbReference type="EMBL" id="UYIG01000001">
    <property type="protein sequence ID" value="VDG27009.1"/>
    <property type="molecule type" value="Genomic_DNA"/>
</dbReference>
<feature type="transmembrane region" description="Helical" evidence="1">
    <location>
        <begin position="308"/>
        <end position="331"/>
    </location>
</feature>
<evidence type="ECO:0000256" key="1">
    <source>
        <dbReference type="SAM" id="Phobius"/>
    </source>
</evidence>
<dbReference type="AlphaFoldDB" id="A0A660DU76"/>
<name>A0A660DU76_9LACO</name>
<feature type="domain" description="WxL Interacting Protein peptidoglycan binding" evidence="2">
    <location>
        <begin position="30"/>
        <end position="148"/>
    </location>
</feature>